<evidence type="ECO:0000259" key="11">
    <source>
        <dbReference type="SMART" id="SM00478"/>
    </source>
</evidence>
<dbReference type="GO" id="GO:0000701">
    <property type="term" value="F:purine-specific mismatch base pair DNA N-glycosylase activity"/>
    <property type="evidence" value="ECO:0007669"/>
    <property type="project" value="TreeGrafter"/>
</dbReference>
<comment type="caution">
    <text evidence="12">The sequence shown here is derived from an EMBL/GenBank/DDBJ whole genome shotgun (WGS) entry which is preliminary data.</text>
</comment>
<evidence type="ECO:0000256" key="6">
    <source>
        <dbReference type="ARBA" id="ARBA00022801"/>
    </source>
</evidence>
<dbReference type="InterPro" id="IPR044298">
    <property type="entry name" value="MIG/MutY"/>
</dbReference>
<dbReference type="SMART" id="SM00478">
    <property type="entry name" value="ENDO3c"/>
    <property type="match status" value="1"/>
</dbReference>
<keyword evidence="8" id="KW-0411">Iron-sulfur</keyword>
<dbReference type="GO" id="GO:0046872">
    <property type="term" value="F:metal ion binding"/>
    <property type="evidence" value="ECO:0007669"/>
    <property type="project" value="UniProtKB-KW"/>
</dbReference>
<reference evidence="12" key="2">
    <citation type="submission" date="2021-04" db="EMBL/GenBank/DDBJ databases">
        <authorList>
            <person name="Gilroy R."/>
        </authorList>
    </citation>
    <scope>NUCLEOTIDE SEQUENCE</scope>
    <source>
        <strain evidence="12">Gambia15-2214</strain>
    </source>
</reference>
<name>A0A9E2L295_9SPIR</name>
<keyword evidence="10" id="KW-0326">Glycosidase</keyword>
<keyword evidence="4" id="KW-0479">Metal-binding</keyword>
<evidence type="ECO:0000313" key="13">
    <source>
        <dbReference type="Proteomes" id="UP000823914"/>
    </source>
</evidence>
<reference evidence="12" key="1">
    <citation type="journal article" date="2021" name="PeerJ">
        <title>Extensive microbial diversity within the chicken gut microbiome revealed by metagenomics and culture.</title>
        <authorList>
            <person name="Gilroy R."/>
            <person name="Ravi A."/>
            <person name="Getino M."/>
            <person name="Pursley I."/>
            <person name="Horton D.L."/>
            <person name="Alikhan N.F."/>
            <person name="Baker D."/>
            <person name="Gharbi K."/>
            <person name="Hall N."/>
            <person name="Watson M."/>
            <person name="Adriaenssens E.M."/>
            <person name="Foster-Nyarko E."/>
            <person name="Jarju S."/>
            <person name="Secka A."/>
            <person name="Antonio M."/>
            <person name="Oren A."/>
            <person name="Chaudhuri R.R."/>
            <person name="La Ragione R."/>
            <person name="Hildebrand F."/>
            <person name="Pallen M.J."/>
        </authorList>
    </citation>
    <scope>NUCLEOTIDE SEQUENCE</scope>
    <source>
        <strain evidence="12">Gambia15-2214</strain>
    </source>
</reference>
<dbReference type="Proteomes" id="UP000823914">
    <property type="component" value="Unassembled WGS sequence"/>
</dbReference>
<keyword evidence="5" id="KW-0227">DNA damage</keyword>
<dbReference type="GO" id="GO:0035485">
    <property type="term" value="F:adenine/guanine mispair binding"/>
    <property type="evidence" value="ECO:0007669"/>
    <property type="project" value="TreeGrafter"/>
</dbReference>
<dbReference type="InterPro" id="IPR023170">
    <property type="entry name" value="HhH_base_excis_C"/>
</dbReference>
<dbReference type="PROSITE" id="PS01155">
    <property type="entry name" value="ENDONUCLEASE_III_2"/>
    <property type="match status" value="1"/>
</dbReference>
<evidence type="ECO:0000256" key="5">
    <source>
        <dbReference type="ARBA" id="ARBA00022763"/>
    </source>
</evidence>
<comment type="function">
    <text evidence="2">Adenine glycosylase active on G-A mispairs. MutY also corrects error-prone DNA synthesis past GO lesions which are due to the oxidatively damaged form of guanine: 7,8-dihydro-8-oxoguanine (8-oxo-dGTP).</text>
</comment>
<evidence type="ECO:0000256" key="1">
    <source>
        <dbReference type="ARBA" id="ARBA00001966"/>
    </source>
</evidence>
<dbReference type="EMBL" id="JAHLFV010000179">
    <property type="protein sequence ID" value="MBU3850420.1"/>
    <property type="molecule type" value="Genomic_DNA"/>
</dbReference>
<evidence type="ECO:0000256" key="10">
    <source>
        <dbReference type="ARBA" id="ARBA00023295"/>
    </source>
</evidence>
<dbReference type="Pfam" id="PF00730">
    <property type="entry name" value="HhH-GPD"/>
    <property type="match status" value="1"/>
</dbReference>
<dbReference type="Gene3D" id="1.10.1670.10">
    <property type="entry name" value="Helix-hairpin-Helix base-excision DNA repair enzymes (C-terminal)"/>
    <property type="match status" value="1"/>
</dbReference>
<evidence type="ECO:0000256" key="3">
    <source>
        <dbReference type="ARBA" id="ARBA00008343"/>
    </source>
</evidence>
<dbReference type="CDD" id="cd00056">
    <property type="entry name" value="ENDO3c"/>
    <property type="match status" value="1"/>
</dbReference>
<dbReference type="AlphaFoldDB" id="A0A9E2L295"/>
<dbReference type="PANTHER" id="PTHR42944">
    <property type="entry name" value="ADENINE DNA GLYCOSYLASE"/>
    <property type="match status" value="1"/>
</dbReference>
<dbReference type="InterPro" id="IPR004036">
    <property type="entry name" value="Endonuclease-III-like_CS2"/>
</dbReference>
<protein>
    <submittedName>
        <fullName evidence="12">A/G-specific adenine glycosylase</fullName>
    </submittedName>
</protein>
<dbReference type="GO" id="GO:0051536">
    <property type="term" value="F:iron-sulfur cluster binding"/>
    <property type="evidence" value="ECO:0007669"/>
    <property type="project" value="UniProtKB-KW"/>
</dbReference>
<evidence type="ECO:0000256" key="4">
    <source>
        <dbReference type="ARBA" id="ARBA00022723"/>
    </source>
</evidence>
<organism evidence="12 13">
    <name type="scientific">Candidatus Treponema excrementipullorum</name>
    <dbReference type="NCBI Taxonomy" id="2838768"/>
    <lineage>
        <taxon>Bacteria</taxon>
        <taxon>Pseudomonadati</taxon>
        <taxon>Spirochaetota</taxon>
        <taxon>Spirochaetia</taxon>
        <taxon>Spirochaetales</taxon>
        <taxon>Treponemataceae</taxon>
        <taxon>Treponema</taxon>
    </lineage>
</organism>
<dbReference type="InterPro" id="IPR011257">
    <property type="entry name" value="DNA_glycosylase"/>
</dbReference>
<dbReference type="GO" id="GO:0032357">
    <property type="term" value="F:oxidized purine DNA binding"/>
    <property type="evidence" value="ECO:0007669"/>
    <property type="project" value="TreeGrafter"/>
</dbReference>
<dbReference type="GO" id="GO:0006298">
    <property type="term" value="P:mismatch repair"/>
    <property type="evidence" value="ECO:0007669"/>
    <property type="project" value="TreeGrafter"/>
</dbReference>
<keyword evidence="7" id="KW-0408">Iron</keyword>
<feature type="domain" description="HhH-GPD" evidence="11">
    <location>
        <begin position="51"/>
        <end position="198"/>
    </location>
</feature>
<dbReference type="Gene3D" id="1.10.340.30">
    <property type="entry name" value="Hypothetical protein, domain 2"/>
    <property type="match status" value="1"/>
</dbReference>
<comment type="similarity">
    <text evidence="3">Belongs to the Nth/MutY family.</text>
</comment>
<accession>A0A9E2L295</accession>
<dbReference type="GO" id="GO:0034039">
    <property type="term" value="F:8-oxo-7,8-dihydroguanine DNA N-glycosylase activity"/>
    <property type="evidence" value="ECO:0007669"/>
    <property type="project" value="TreeGrafter"/>
</dbReference>
<evidence type="ECO:0000313" key="12">
    <source>
        <dbReference type="EMBL" id="MBU3850420.1"/>
    </source>
</evidence>
<evidence type="ECO:0000256" key="2">
    <source>
        <dbReference type="ARBA" id="ARBA00002933"/>
    </source>
</evidence>
<evidence type="ECO:0000256" key="9">
    <source>
        <dbReference type="ARBA" id="ARBA00023204"/>
    </source>
</evidence>
<dbReference type="PANTHER" id="PTHR42944:SF1">
    <property type="entry name" value="ADENINE DNA GLYCOSYLASE"/>
    <property type="match status" value="1"/>
</dbReference>
<dbReference type="GO" id="GO:0006284">
    <property type="term" value="P:base-excision repair"/>
    <property type="evidence" value="ECO:0007669"/>
    <property type="project" value="InterPro"/>
</dbReference>
<comment type="cofactor">
    <cofactor evidence="1">
        <name>[4Fe-4S] cluster</name>
        <dbReference type="ChEBI" id="CHEBI:49883"/>
    </cofactor>
</comment>
<keyword evidence="6" id="KW-0378">Hydrolase</keyword>
<gene>
    <name evidence="12" type="ORF">IAA16_07635</name>
</gene>
<evidence type="ECO:0000256" key="8">
    <source>
        <dbReference type="ARBA" id="ARBA00023014"/>
    </source>
</evidence>
<keyword evidence="9" id="KW-0234">DNA repair</keyword>
<proteinExistence type="inferred from homology"/>
<dbReference type="SUPFAM" id="SSF48150">
    <property type="entry name" value="DNA-glycosylase"/>
    <property type="match status" value="1"/>
</dbReference>
<dbReference type="InterPro" id="IPR003265">
    <property type="entry name" value="HhH-GPD_domain"/>
</dbReference>
<sequence length="282" mass="32888">MSFYSADLFVELSKDREEFQKIILDYYSDFGRSFPWRETDDPYAIWVSEIMLQQTQTERVLPKYREWMKVFPTIQSVAETPLSTLLSYWSGLGYNRRCKFLQDAAKQIMGNGGSFPSRTDDMKKLPGIGAYTAGAISAFAFNRPEVFIETNIRAVFIFFFFSEQGKVTDKELLPLIEQTLDRNDPRRWYYALMDYGAQLKKKTVNPGRLSAHYTKQSKFEGSLRQARGAIVRQLTRLENNALDLSFIEKEEHIDYQRLKKAAESLVAENILCKEDDKYFIVR</sequence>
<evidence type="ECO:0000256" key="7">
    <source>
        <dbReference type="ARBA" id="ARBA00023004"/>
    </source>
</evidence>